<dbReference type="Gene3D" id="3.40.50.300">
    <property type="entry name" value="P-loop containing nucleotide triphosphate hydrolases"/>
    <property type="match status" value="1"/>
</dbReference>
<feature type="compositionally biased region" description="Basic and acidic residues" evidence="12">
    <location>
        <begin position="93"/>
        <end position="162"/>
    </location>
</feature>
<dbReference type="InterPro" id="IPR000795">
    <property type="entry name" value="T_Tr_GTP-bd_dom"/>
</dbReference>
<accession>A0A2K9MHV7</accession>
<keyword evidence="5 9" id="KW-0396">Initiation factor</keyword>
<dbReference type="Gene3D" id="2.40.30.10">
    <property type="entry name" value="Translation factors"/>
    <property type="match status" value="2"/>
</dbReference>
<dbReference type="Pfam" id="PF03144">
    <property type="entry name" value="GTP_EFTU_D2"/>
    <property type="match status" value="1"/>
</dbReference>
<dbReference type="SUPFAM" id="SSF52156">
    <property type="entry name" value="Initiation factor IF2/eIF5b, domain 3"/>
    <property type="match status" value="1"/>
</dbReference>
<dbReference type="InterPro" id="IPR027417">
    <property type="entry name" value="P-loop_NTPase"/>
</dbReference>
<evidence type="ECO:0000256" key="4">
    <source>
        <dbReference type="ARBA" id="ARBA00022490"/>
    </source>
</evidence>
<dbReference type="PROSITE" id="PS01176">
    <property type="entry name" value="IF2"/>
    <property type="match status" value="1"/>
</dbReference>
<dbReference type="CDD" id="cd01887">
    <property type="entry name" value="IF2_eIF5B"/>
    <property type="match status" value="1"/>
</dbReference>
<evidence type="ECO:0000256" key="11">
    <source>
        <dbReference type="RuleBase" id="RU000645"/>
    </source>
</evidence>
<dbReference type="InterPro" id="IPR044145">
    <property type="entry name" value="IF2_II"/>
</dbReference>
<sequence>MSDKDGKKPLGIGGNRPGQVKQSFSHGRTKSVVVETKRKRVVVPKPGAAAGDKRTTVTPENVAKAVASSTRRPAGISDAEMERRLRALAAAKAREADEAVQRAAEEKAREEERERRRAEIEAKEREDREREEMLRAKEEEDARKAEEAKLRAQKKEEVRKPAADAAPVDAAAAQAAASRAETKGVAARPSRPDRDKPGRADDRDSRSKAGERAGRRSGKLSVTAALAGEGGRQRSLAAMKRKQERAKQKALGQSSRAEKQSREVQLPESITVSELANRMAERAADVVKSLMKMGLMVSINEAIDADTAELVIEEFGHRTVRVSDADVEQVIDTVEDKEEDLQARPPIITIMGHVDHGKTSLLDRIRQANVVSGEAGGITQHIGAYQVKAESGAVLSFLDTPGHAAFTSMRARGANVTDIVVLVVAADDAVMPQTVEAINHAKAADVPMIVAINKIDKPAANPQKVRTDLLQHEVVVEEMGGDVQTVEVSAHTGQGIDTLLEAIALQSEILELTANPKRPAQGAVIEAKLDVGRGPVATVLVQNGTLKRGDIFVVGEQWGKVRALINDKGDRVDEAGPSVPVEVLGLNGTPEAGDVLNVVETEAQAREIAEYRENAAKDKRAAAGAAITLDQMLARAKADETLVELPVVVKADVQGSAEAIVQALEKIGNEEVRVRVLHYGVGAITESDIGLAEASGAPVIGFNVRANAPARNSANQKGVEIRYYSIIYDLIDDIKAAASGLLSAEVRENFIGYAEVREVFKVTGVGKVAGCLVTEGVARRSAGVRLLRDNVVIHEGTLKTLKRFKDEVKEVQSGQECGMAFENYDDVRAGDVIEIFEREEVERTL</sequence>
<evidence type="ECO:0000256" key="8">
    <source>
        <dbReference type="ARBA" id="ARBA00023134"/>
    </source>
</evidence>
<feature type="region of interest" description="Disordered" evidence="12">
    <location>
        <begin position="1"/>
        <end position="31"/>
    </location>
</feature>
<dbReference type="EMBL" id="CP025583">
    <property type="protein sequence ID" value="AUM75211.1"/>
    <property type="molecule type" value="Genomic_DNA"/>
</dbReference>
<comment type="caution">
    <text evidence="9">Lacks conserved residue(s) required for the propagation of feature annotation.</text>
</comment>
<comment type="function">
    <text evidence="9 10">One of the essential components for the initiation of protein synthesis. Protects formylmethionyl-tRNA from spontaneous hydrolysis and promotes its binding to the 30S ribosomal subunits. Also involved in the hydrolysis of GTP during the formation of the 70S ribosomal complex.</text>
</comment>
<dbReference type="GO" id="GO:0003924">
    <property type="term" value="F:GTPase activity"/>
    <property type="evidence" value="ECO:0007669"/>
    <property type="project" value="UniProtKB-UniRule"/>
</dbReference>
<dbReference type="CDD" id="cd03702">
    <property type="entry name" value="IF2_mtIF2_II"/>
    <property type="match status" value="1"/>
</dbReference>
<keyword evidence="4 9" id="KW-0963">Cytoplasm</keyword>
<dbReference type="InterPro" id="IPR053905">
    <property type="entry name" value="EF-G-like_DII"/>
</dbReference>
<evidence type="ECO:0000256" key="7">
    <source>
        <dbReference type="ARBA" id="ARBA00022917"/>
    </source>
</evidence>
<feature type="binding site" evidence="9">
    <location>
        <begin position="352"/>
        <end position="359"/>
    </location>
    <ligand>
        <name>GTP</name>
        <dbReference type="ChEBI" id="CHEBI:37565"/>
    </ligand>
</feature>
<dbReference type="FunFam" id="3.40.50.10050:FF:000001">
    <property type="entry name" value="Translation initiation factor IF-2"/>
    <property type="match status" value="1"/>
</dbReference>
<feature type="compositionally biased region" description="Basic and acidic residues" evidence="12">
    <location>
        <begin position="190"/>
        <end position="214"/>
    </location>
</feature>
<feature type="domain" description="Tr-type G" evidence="13">
    <location>
        <begin position="343"/>
        <end position="511"/>
    </location>
</feature>
<evidence type="ECO:0000256" key="9">
    <source>
        <dbReference type="HAMAP-Rule" id="MF_00100"/>
    </source>
</evidence>
<keyword evidence="6 9" id="KW-0547">Nucleotide-binding</keyword>
<dbReference type="PANTHER" id="PTHR43381:SF5">
    <property type="entry name" value="TR-TYPE G DOMAIN-CONTAINING PROTEIN"/>
    <property type="match status" value="1"/>
</dbReference>
<dbReference type="CDD" id="cd03692">
    <property type="entry name" value="mtIF2_IVc"/>
    <property type="match status" value="1"/>
</dbReference>
<dbReference type="InterPro" id="IPR000178">
    <property type="entry name" value="TF_IF2_bacterial-like"/>
</dbReference>
<dbReference type="PANTHER" id="PTHR43381">
    <property type="entry name" value="TRANSLATION INITIATION FACTOR IF-2-RELATED"/>
    <property type="match status" value="1"/>
</dbReference>
<dbReference type="NCBIfam" id="TIGR00487">
    <property type="entry name" value="IF-2"/>
    <property type="match status" value="1"/>
</dbReference>
<evidence type="ECO:0000313" key="14">
    <source>
        <dbReference type="EMBL" id="AUM75211.1"/>
    </source>
</evidence>
<evidence type="ECO:0000256" key="6">
    <source>
        <dbReference type="ARBA" id="ARBA00022741"/>
    </source>
</evidence>
<dbReference type="InterPro" id="IPR015760">
    <property type="entry name" value="TIF_IF2"/>
</dbReference>
<dbReference type="OrthoDB" id="9811804at2"/>
<dbReference type="KEGG" id="paru:CYR75_13700"/>
<dbReference type="RefSeq" id="WP_101500555.1">
    <property type="nucleotide sequence ID" value="NZ_CP025583.1"/>
</dbReference>
<proteinExistence type="inferred from homology"/>
<dbReference type="InterPro" id="IPR005225">
    <property type="entry name" value="Small_GTP-bd"/>
</dbReference>
<dbReference type="InterPro" id="IPR004161">
    <property type="entry name" value="EFTu-like_2"/>
</dbReference>
<feature type="compositionally biased region" description="Low complexity" evidence="12">
    <location>
        <begin position="163"/>
        <end position="179"/>
    </location>
</feature>
<keyword evidence="15" id="KW-1185">Reference proteome</keyword>
<dbReference type="GO" id="GO:0003743">
    <property type="term" value="F:translation initiation factor activity"/>
    <property type="evidence" value="ECO:0007669"/>
    <property type="project" value="UniProtKB-UniRule"/>
</dbReference>
<dbReference type="GO" id="GO:0005525">
    <property type="term" value="F:GTP binding"/>
    <property type="evidence" value="ECO:0007669"/>
    <property type="project" value="UniProtKB-KW"/>
</dbReference>
<gene>
    <name evidence="9" type="primary">infB</name>
    <name evidence="14" type="ORF">CYR75_13700</name>
</gene>
<dbReference type="AlphaFoldDB" id="A0A2K9MHV7"/>
<dbReference type="Pfam" id="PF00009">
    <property type="entry name" value="GTP_EFTU"/>
    <property type="match status" value="1"/>
</dbReference>
<dbReference type="InterPro" id="IPR009000">
    <property type="entry name" value="Transl_B-barrel_sf"/>
</dbReference>
<dbReference type="HAMAP" id="MF_00100_B">
    <property type="entry name" value="IF_2_B"/>
    <property type="match status" value="1"/>
</dbReference>
<evidence type="ECO:0000313" key="15">
    <source>
        <dbReference type="Proteomes" id="UP000234882"/>
    </source>
</evidence>
<dbReference type="NCBIfam" id="TIGR00231">
    <property type="entry name" value="small_GTP"/>
    <property type="match status" value="1"/>
</dbReference>
<evidence type="ECO:0000256" key="12">
    <source>
        <dbReference type="SAM" id="MobiDB-lite"/>
    </source>
</evidence>
<feature type="region of interest" description="Disordered" evidence="12">
    <location>
        <begin position="93"/>
        <end position="265"/>
    </location>
</feature>
<dbReference type="Pfam" id="PF04760">
    <property type="entry name" value="IF2_N"/>
    <property type="match status" value="1"/>
</dbReference>
<dbReference type="InterPro" id="IPR013575">
    <property type="entry name" value="IF2_assoc_dom_bac"/>
</dbReference>
<evidence type="ECO:0000256" key="1">
    <source>
        <dbReference type="ARBA" id="ARBA00004496"/>
    </source>
</evidence>
<comment type="subcellular location">
    <subcellularLocation>
        <location evidence="1 9 11">Cytoplasm</location>
    </subcellularLocation>
</comment>
<keyword evidence="8 9" id="KW-0342">GTP-binding</keyword>
<dbReference type="FunFam" id="2.40.30.10:FF:000007">
    <property type="entry name" value="Translation initiation factor IF-2"/>
    <property type="match status" value="1"/>
</dbReference>
<dbReference type="FunFam" id="3.40.50.300:FF:000019">
    <property type="entry name" value="Translation initiation factor IF-2"/>
    <property type="match status" value="1"/>
</dbReference>
<dbReference type="PROSITE" id="PS51722">
    <property type="entry name" value="G_TR_2"/>
    <property type="match status" value="1"/>
</dbReference>
<dbReference type="Pfam" id="PF08364">
    <property type="entry name" value="IF2_assoc"/>
    <property type="match status" value="1"/>
</dbReference>
<evidence type="ECO:0000259" key="13">
    <source>
        <dbReference type="PROSITE" id="PS51722"/>
    </source>
</evidence>
<comment type="similarity">
    <text evidence="2 9 10">Belongs to the TRAFAC class translation factor GTPase superfamily. Classic translation factor GTPase family. IF-2 subfamily.</text>
</comment>
<evidence type="ECO:0000256" key="3">
    <source>
        <dbReference type="ARBA" id="ARBA00020675"/>
    </source>
</evidence>
<dbReference type="FunFam" id="2.40.30.10:FF:000008">
    <property type="entry name" value="Translation initiation factor IF-2"/>
    <property type="match status" value="1"/>
</dbReference>
<reference evidence="15" key="1">
    <citation type="submission" date="2017-12" db="EMBL/GenBank/DDBJ databases">
        <title>Genomic analysis of Paracoccus sp. CBA4604.</title>
        <authorList>
            <person name="Roh S.W."/>
            <person name="Kim J.Y."/>
            <person name="Kim J.S."/>
        </authorList>
    </citation>
    <scope>NUCLEOTIDE SEQUENCE [LARGE SCALE GENOMIC DNA]</scope>
    <source>
        <strain evidence="15">CBA4604</strain>
    </source>
</reference>
<feature type="binding site" evidence="9">
    <location>
        <begin position="453"/>
        <end position="456"/>
    </location>
    <ligand>
        <name>GTP</name>
        <dbReference type="ChEBI" id="CHEBI:37565"/>
    </ligand>
</feature>
<name>A0A2K9MHV7_9RHOB</name>
<dbReference type="SUPFAM" id="SSF52540">
    <property type="entry name" value="P-loop containing nucleoside triphosphate hydrolases"/>
    <property type="match status" value="1"/>
</dbReference>
<feature type="binding site" evidence="9">
    <location>
        <begin position="399"/>
        <end position="403"/>
    </location>
    <ligand>
        <name>GTP</name>
        <dbReference type="ChEBI" id="CHEBI:37565"/>
    </ligand>
</feature>
<keyword evidence="7 9" id="KW-0648">Protein biosynthesis</keyword>
<organism evidence="14 15">
    <name type="scientific">Paracoccus jeotgali</name>
    <dbReference type="NCBI Taxonomy" id="2065379"/>
    <lineage>
        <taxon>Bacteria</taxon>
        <taxon>Pseudomonadati</taxon>
        <taxon>Pseudomonadota</taxon>
        <taxon>Alphaproteobacteria</taxon>
        <taxon>Rhodobacterales</taxon>
        <taxon>Paracoccaceae</taxon>
        <taxon>Paracoccus</taxon>
    </lineage>
</organism>
<dbReference type="Pfam" id="PF11987">
    <property type="entry name" value="IF-2"/>
    <property type="match status" value="1"/>
</dbReference>
<dbReference type="Pfam" id="PF22042">
    <property type="entry name" value="EF-G_D2"/>
    <property type="match status" value="1"/>
</dbReference>
<evidence type="ECO:0000256" key="5">
    <source>
        <dbReference type="ARBA" id="ARBA00022540"/>
    </source>
</evidence>
<protein>
    <recommendedName>
        <fullName evidence="3 9">Translation initiation factor IF-2</fullName>
    </recommendedName>
</protein>
<dbReference type="InterPro" id="IPR006847">
    <property type="entry name" value="IF2_N"/>
</dbReference>
<evidence type="ECO:0000256" key="2">
    <source>
        <dbReference type="ARBA" id="ARBA00007733"/>
    </source>
</evidence>
<dbReference type="InterPro" id="IPR023115">
    <property type="entry name" value="TIF_IF2_dom3"/>
</dbReference>
<evidence type="ECO:0000256" key="10">
    <source>
        <dbReference type="RuleBase" id="RU000644"/>
    </source>
</evidence>
<dbReference type="GO" id="GO:0005829">
    <property type="term" value="C:cytosol"/>
    <property type="evidence" value="ECO:0007669"/>
    <property type="project" value="TreeGrafter"/>
</dbReference>
<dbReference type="InterPro" id="IPR036925">
    <property type="entry name" value="TIF_IF2_dom3_sf"/>
</dbReference>
<dbReference type="SUPFAM" id="SSF50447">
    <property type="entry name" value="Translation proteins"/>
    <property type="match status" value="2"/>
</dbReference>
<dbReference type="Proteomes" id="UP000234882">
    <property type="component" value="Chromosome"/>
</dbReference>
<dbReference type="Gene3D" id="3.40.50.10050">
    <property type="entry name" value="Translation initiation factor IF- 2, domain 3"/>
    <property type="match status" value="1"/>
</dbReference>